<dbReference type="CDD" id="cd01050">
    <property type="entry name" value="Acyl_ACP_Desat"/>
    <property type="match status" value="1"/>
</dbReference>
<keyword evidence="10" id="KW-0443">Lipid metabolism</keyword>
<dbReference type="PANTHER" id="PTHR31155">
    <property type="entry name" value="ACYL- ACYL-CARRIER-PROTEIN DESATURASE-RELATED"/>
    <property type="match status" value="1"/>
</dbReference>
<accession>A0ABQ7GWH2</accession>
<sequence>MLGLQQKVVGAAGNGKQARCVKAAAGAEGRGVNSPLVTRAAATELPPRLKKPAPIILNNQVLHSITDERLDVVYSIADHVEKNVLPILTPVHKCWQPSELLPESSDPDFLDKVQDLRKRASSLPDDYLVVFTGDMITEEALPTYMTMLNTLDGVRDETGASMTPWGRWTRAWTAEENRHGDVMNKYMYLTGRVNMKAVEVTTQNLIGSGMDPKTENNPYLGFTYTSFQERATKTETATPNHTLANSRRCENLPMHLQTETATPNHTLANSRRIMDALFERDPNGAVQAFADMMKKQIVMPAHLMNDNEHDKKGRNLFADFSAVAERTKTYTAFDYADIMEHLVERWRVANLQGLRGEAAEAQEYLMKMPNRVRKLAERAYARRKANQHTDFSWVFNREVQLS</sequence>
<evidence type="ECO:0000256" key="7">
    <source>
        <dbReference type="ARBA" id="ARBA00022946"/>
    </source>
</evidence>
<dbReference type="Proteomes" id="UP000815325">
    <property type="component" value="Unassembled WGS sequence"/>
</dbReference>
<evidence type="ECO:0000256" key="3">
    <source>
        <dbReference type="ARBA" id="ARBA00011738"/>
    </source>
</evidence>
<evidence type="ECO:0000256" key="2">
    <source>
        <dbReference type="ARBA" id="ARBA00008749"/>
    </source>
</evidence>
<evidence type="ECO:0000256" key="5">
    <source>
        <dbReference type="ARBA" id="ARBA00022723"/>
    </source>
</evidence>
<comment type="similarity">
    <text evidence="2">Belongs to the fatty acid desaturase type 2 family.</text>
</comment>
<keyword evidence="6" id="KW-0276">Fatty acid metabolism</keyword>
<evidence type="ECO:0000256" key="10">
    <source>
        <dbReference type="ARBA" id="ARBA00023098"/>
    </source>
</evidence>
<dbReference type="PIRSF" id="PIRSF000346">
    <property type="entry name" value="Dlt9_acylACP_des"/>
    <property type="match status" value="1"/>
</dbReference>
<name>A0ABQ7GWH2_DUNSA</name>
<dbReference type="Gene3D" id="1.10.620.20">
    <property type="entry name" value="Ribonucleotide Reductase, subunit A"/>
    <property type="match status" value="1"/>
</dbReference>
<comment type="cofactor">
    <cofactor evidence="1">
        <name>Fe(2+)</name>
        <dbReference type="ChEBI" id="CHEBI:29033"/>
    </cofactor>
</comment>
<proteinExistence type="inferred from homology"/>
<organism evidence="12 13">
    <name type="scientific">Dunaliella salina</name>
    <name type="common">Green alga</name>
    <name type="synonym">Protococcus salinus</name>
    <dbReference type="NCBI Taxonomy" id="3046"/>
    <lineage>
        <taxon>Eukaryota</taxon>
        <taxon>Viridiplantae</taxon>
        <taxon>Chlorophyta</taxon>
        <taxon>core chlorophytes</taxon>
        <taxon>Chlorophyceae</taxon>
        <taxon>CS clade</taxon>
        <taxon>Chlamydomonadales</taxon>
        <taxon>Dunaliellaceae</taxon>
        <taxon>Dunaliella</taxon>
    </lineage>
</organism>
<dbReference type="EMBL" id="MU069560">
    <property type="protein sequence ID" value="KAF5838958.1"/>
    <property type="molecule type" value="Genomic_DNA"/>
</dbReference>
<gene>
    <name evidence="12" type="ORF">DUNSADRAFT_1903</name>
</gene>
<comment type="subunit">
    <text evidence="3">Homodimer.</text>
</comment>
<dbReference type="PANTHER" id="PTHR31155:SF9">
    <property type="entry name" value="STEAROYL-[ACYL-CARRIER-PROTEIN] 9-DESATURASE 7, CHLOROPLASTIC"/>
    <property type="match status" value="1"/>
</dbReference>
<dbReference type="InterPro" id="IPR009078">
    <property type="entry name" value="Ferritin-like_SF"/>
</dbReference>
<evidence type="ECO:0000256" key="9">
    <source>
        <dbReference type="ARBA" id="ARBA00023004"/>
    </source>
</evidence>
<keyword evidence="13" id="KW-1185">Reference proteome</keyword>
<dbReference type="Pfam" id="PF03405">
    <property type="entry name" value="FA_desaturase_2"/>
    <property type="match status" value="1"/>
</dbReference>
<evidence type="ECO:0000313" key="13">
    <source>
        <dbReference type="Proteomes" id="UP000815325"/>
    </source>
</evidence>
<evidence type="ECO:0000256" key="11">
    <source>
        <dbReference type="ARBA" id="ARBA00023160"/>
    </source>
</evidence>
<keyword evidence="9" id="KW-0408">Iron</keyword>
<keyword evidence="8" id="KW-0560">Oxidoreductase</keyword>
<dbReference type="SUPFAM" id="SSF47240">
    <property type="entry name" value="Ferritin-like"/>
    <property type="match status" value="1"/>
</dbReference>
<dbReference type="InterPro" id="IPR005067">
    <property type="entry name" value="Fatty_acid_desaturase-2"/>
</dbReference>
<keyword evidence="7" id="KW-0809">Transit peptide</keyword>
<protein>
    <submittedName>
        <fullName evidence="12">Plastid acyl-ACP desaturase</fullName>
    </submittedName>
</protein>
<evidence type="ECO:0000313" key="12">
    <source>
        <dbReference type="EMBL" id="KAF5838958.1"/>
    </source>
</evidence>
<keyword evidence="11" id="KW-0275">Fatty acid biosynthesis</keyword>
<reference evidence="12" key="1">
    <citation type="submission" date="2017-08" db="EMBL/GenBank/DDBJ databases">
        <authorList>
            <person name="Polle J.E."/>
            <person name="Barry K."/>
            <person name="Cushman J."/>
            <person name="Schmutz J."/>
            <person name="Tran D."/>
            <person name="Hathwaick L.T."/>
            <person name="Yim W.C."/>
            <person name="Jenkins J."/>
            <person name="Mckie-Krisberg Z.M."/>
            <person name="Prochnik S."/>
            <person name="Lindquist E."/>
            <person name="Dockter R.B."/>
            <person name="Adam C."/>
            <person name="Molina H."/>
            <person name="Bunkerborg J."/>
            <person name="Jin E."/>
            <person name="Buchheim M."/>
            <person name="Magnuson J."/>
        </authorList>
    </citation>
    <scope>NUCLEOTIDE SEQUENCE</scope>
    <source>
        <strain evidence="12">CCAP 19/18</strain>
    </source>
</reference>
<evidence type="ECO:0000256" key="8">
    <source>
        <dbReference type="ARBA" id="ARBA00023002"/>
    </source>
</evidence>
<evidence type="ECO:0000256" key="1">
    <source>
        <dbReference type="ARBA" id="ARBA00001954"/>
    </source>
</evidence>
<evidence type="ECO:0000256" key="6">
    <source>
        <dbReference type="ARBA" id="ARBA00022832"/>
    </source>
</evidence>
<dbReference type="InterPro" id="IPR012348">
    <property type="entry name" value="RNR-like"/>
</dbReference>
<evidence type="ECO:0000256" key="4">
    <source>
        <dbReference type="ARBA" id="ARBA00022516"/>
    </source>
</evidence>
<comment type="caution">
    <text evidence="12">The sequence shown here is derived from an EMBL/GenBank/DDBJ whole genome shotgun (WGS) entry which is preliminary data.</text>
</comment>
<keyword evidence="4" id="KW-0444">Lipid biosynthesis</keyword>
<keyword evidence="5" id="KW-0479">Metal-binding</keyword>